<proteinExistence type="inferred from homology"/>
<dbReference type="AlphaFoldDB" id="A0A427YUN2"/>
<dbReference type="NCBIfam" id="TIGR01484">
    <property type="entry name" value="HAD-SF-IIB"/>
    <property type="match status" value="1"/>
</dbReference>
<evidence type="ECO:0000313" key="15">
    <source>
        <dbReference type="Proteomes" id="UP000279259"/>
    </source>
</evidence>
<evidence type="ECO:0000256" key="12">
    <source>
        <dbReference type="PIRSR" id="PIRSR605002-3"/>
    </source>
</evidence>
<comment type="cofactor">
    <cofactor evidence="12">
        <name>Mg(2+)</name>
        <dbReference type="ChEBI" id="CHEBI:18420"/>
    </cofactor>
</comment>
<organism evidence="14 15">
    <name type="scientific">Saitozyma podzolica</name>
    <dbReference type="NCBI Taxonomy" id="1890683"/>
    <lineage>
        <taxon>Eukaryota</taxon>
        <taxon>Fungi</taxon>
        <taxon>Dikarya</taxon>
        <taxon>Basidiomycota</taxon>
        <taxon>Agaricomycotina</taxon>
        <taxon>Tremellomycetes</taxon>
        <taxon>Tremellales</taxon>
        <taxon>Trimorphomycetaceae</taxon>
        <taxon>Saitozyma</taxon>
    </lineage>
</organism>
<feature type="binding site" evidence="11">
    <location>
        <position position="28"/>
    </location>
    <ligand>
        <name>alpha-D-mannose 1-phosphate</name>
        <dbReference type="ChEBI" id="CHEBI:58409"/>
    </ligand>
</feature>
<evidence type="ECO:0000256" key="8">
    <source>
        <dbReference type="ARBA" id="ARBA00022842"/>
    </source>
</evidence>
<gene>
    <name evidence="14" type="primary">SEC53</name>
    <name evidence="14" type="ORF">EHS25_004654</name>
</gene>
<feature type="binding site" evidence="11">
    <location>
        <position position="189"/>
    </location>
    <ligand>
        <name>alpha-D-mannose 1-phosphate</name>
        <dbReference type="ChEBI" id="CHEBI:58409"/>
    </ligand>
</feature>
<dbReference type="EC" id="5.4.2.8" evidence="5 13"/>
<dbReference type="SFLD" id="SFLDF00445">
    <property type="entry name" value="alpha-phosphomannomutase"/>
    <property type="match status" value="1"/>
</dbReference>
<feature type="active site" description="Nucleophile" evidence="10">
    <location>
        <position position="19"/>
    </location>
</feature>
<dbReference type="GO" id="GO:0046872">
    <property type="term" value="F:metal ion binding"/>
    <property type="evidence" value="ECO:0007669"/>
    <property type="project" value="UniProtKB-KW"/>
</dbReference>
<feature type="binding site" evidence="12">
    <location>
        <position position="233"/>
    </location>
    <ligand>
        <name>Mg(2+)</name>
        <dbReference type="ChEBI" id="CHEBI:18420"/>
        <label>1</label>
    </ligand>
</feature>
<dbReference type="InterPro" id="IPR005002">
    <property type="entry name" value="PMM"/>
</dbReference>
<name>A0A427YUN2_9TREE</name>
<evidence type="ECO:0000256" key="6">
    <source>
        <dbReference type="ARBA" id="ARBA00022490"/>
    </source>
</evidence>
<dbReference type="STRING" id="1890683.A0A427YUN2"/>
<protein>
    <recommendedName>
        <fullName evidence="5 13">Phosphomannomutase</fullName>
        <ecNumber evidence="5 13">5.4.2.8</ecNumber>
    </recommendedName>
</protein>
<dbReference type="SUPFAM" id="SSF56784">
    <property type="entry name" value="HAD-like"/>
    <property type="match status" value="1"/>
</dbReference>
<dbReference type="EMBL" id="RSCD01000002">
    <property type="protein sequence ID" value="RSH94848.1"/>
    <property type="molecule type" value="Genomic_DNA"/>
</dbReference>
<comment type="similarity">
    <text evidence="3 13">Belongs to the eukaryotic PMM family.</text>
</comment>
<feature type="binding site" evidence="11">
    <location>
        <position position="151"/>
    </location>
    <ligand>
        <name>alpha-D-mannose 1-phosphate</name>
        <dbReference type="ChEBI" id="CHEBI:58409"/>
    </ligand>
</feature>
<evidence type="ECO:0000256" key="5">
    <source>
        <dbReference type="ARBA" id="ARBA00012730"/>
    </source>
</evidence>
<evidence type="ECO:0000313" key="14">
    <source>
        <dbReference type="EMBL" id="RSH94848.1"/>
    </source>
</evidence>
<dbReference type="Proteomes" id="UP000279259">
    <property type="component" value="Unassembled WGS sequence"/>
</dbReference>
<feature type="active site" description="Proton donor/acceptor" evidence="10">
    <location>
        <position position="21"/>
    </location>
</feature>
<dbReference type="GO" id="GO:0006013">
    <property type="term" value="P:mannose metabolic process"/>
    <property type="evidence" value="ECO:0007669"/>
    <property type="project" value="TreeGrafter"/>
</dbReference>
<reference evidence="14 15" key="1">
    <citation type="submission" date="2018-11" db="EMBL/GenBank/DDBJ databases">
        <title>Genome sequence of Saitozyma podzolica DSM 27192.</title>
        <authorList>
            <person name="Aliyu H."/>
            <person name="Gorte O."/>
            <person name="Ochsenreither K."/>
        </authorList>
    </citation>
    <scope>NUCLEOTIDE SEQUENCE [LARGE SCALE GENOMIC DNA]</scope>
    <source>
        <strain evidence="14 15">DSM 27192</strain>
    </source>
</reference>
<keyword evidence="6 13" id="KW-0963">Cytoplasm</keyword>
<feature type="binding site" evidence="12">
    <location>
        <position position="21"/>
    </location>
    <ligand>
        <name>Mg(2+)</name>
        <dbReference type="ChEBI" id="CHEBI:18420"/>
        <label>1</label>
    </ligand>
</feature>
<dbReference type="Gene3D" id="3.40.50.1000">
    <property type="entry name" value="HAD superfamily/HAD-like"/>
    <property type="match status" value="1"/>
</dbReference>
<accession>A0A427YUN2</accession>
<feature type="binding site" evidence="12">
    <location>
        <position position="219"/>
    </location>
    <ligand>
        <name>Mg(2+)</name>
        <dbReference type="ChEBI" id="CHEBI:18420"/>
        <label>1</label>
    </ligand>
</feature>
<dbReference type="Pfam" id="PF03332">
    <property type="entry name" value="PMM"/>
    <property type="match status" value="1"/>
</dbReference>
<keyword evidence="7 12" id="KW-0479">Metal-binding</keyword>
<dbReference type="InterPro" id="IPR006379">
    <property type="entry name" value="HAD-SF_hydro_IIB"/>
</dbReference>
<evidence type="ECO:0000256" key="7">
    <source>
        <dbReference type="ARBA" id="ARBA00022723"/>
    </source>
</evidence>
<evidence type="ECO:0000256" key="10">
    <source>
        <dbReference type="PIRSR" id="PIRSR605002-1"/>
    </source>
</evidence>
<feature type="binding site" evidence="11">
    <location>
        <position position="133"/>
    </location>
    <ligand>
        <name>alpha-D-mannose 1-phosphate</name>
        <dbReference type="ChEBI" id="CHEBI:58409"/>
    </ligand>
</feature>
<dbReference type="SFLD" id="SFLDS00003">
    <property type="entry name" value="Haloacid_Dehalogenase"/>
    <property type="match status" value="1"/>
</dbReference>
<evidence type="ECO:0000256" key="9">
    <source>
        <dbReference type="ARBA" id="ARBA00023235"/>
    </source>
</evidence>
<dbReference type="PANTHER" id="PTHR10466:SF0">
    <property type="entry name" value="PHOSPHOMANNOMUTASE"/>
    <property type="match status" value="1"/>
</dbReference>
<dbReference type="GO" id="GO:0005829">
    <property type="term" value="C:cytosol"/>
    <property type="evidence" value="ECO:0007669"/>
    <property type="project" value="TreeGrafter"/>
</dbReference>
<sequence length="259" mass="29484">MSVKPFSERKLPGVICMFDVDGTLTPARRSATPEILAALKKLREYTAVAIVGGSDFNKIKEQLQEPGLEFVDTYDYVFSENGLTAYRMGKQLDKASFIKHVGEEEYKKLVNWILRYLSEVDIPVKRGTFVEFRNGMINVSPIGRGCSQEEREAFFAYDKIHNIRPKMVEALRKEFDYMGLTFSIGGEISFDVFPRGWDKTYALGRIANDGFKEIHFFGDKTYPGGNDYEIFSDERTIGHSVTSPADTLKLLEELFFSKA</sequence>
<evidence type="ECO:0000256" key="2">
    <source>
        <dbReference type="ARBA" id="ARBA00004699"/>
    </source>
</evidence>
<dbReference type="FunFam" id="3.30.1240.20:FF:000001">
    <property type="entry name" value="Phosphomannomutase"/>
    <property type="match status" value="1"/>
</dbReference>
<dbReference type="PANTHER" id="PTHR10466">
    <property type="entry name" value="PHOSPHOMANNOMUTASE"/>
    <property type="match status" value="1"/>
</dbReference>
<dbReference type="GO" id="GO:0006487">
    <property type="term" value="P:protein N-linked glycosylation"/>
    <property type="evidence" value="ECO:0007669"/>
    <property type="project" value="TreeGrafter"/>
</dbReference>
<evidence type="ECO:0000256" key="4">
    <source>
        <dbReference type="ARBA" id="ARBA00011738"/>
    </source>
</evidence>
<feature type="binding site" evidence="12">
    <location>
        <position position="236"/>
    </location>
    <ligand>
        <name>Mg(2+)</name>
        <dbReference type="ChEBI" id="CHEBI:18420"/>
        <label>1</label>
    </ligand>
</feature>
<feature type="binding site" evidence="11">
    <location>
        <position position="191"/>
    </location>
    <ligand>
        <name>alpha-D-mannose 1-phosphate</name>
        <dbReference type="ChEBI" id="CHEBI:58409"/>
    </ligand>
</feature>
<dbReference type="UniPathway" id="UPA00126">
    <property type="reaction ID" value="UER00424"/>
</dbReference>
<evidence type="ECO:0000256" key="13">
    <source>
        <dbReference type="RuleBase" id="RU361118"/>
    </source>
</evidence>
<dbReference type="InterPro" id="IPR036412">
    <property type="entry name" value="HAD-like_sf"/>
</dbReference>
<dbReference type="SFLD" id="SFLDG01140">
    <property type="entry name" value="C2.B:_Phosphomannomutase_and_P"/>
    <property type="match status" value="1"/>
</dbReference>
<dbReference type="CDD" id="cd02585">
    <property type="entry name" value="HAD_PMM"/>
    <property type="match status" value="1"/>
</dbReference>
<dbReference type="GO" id="GO:0009298">
    <property type="term" value="P:GDP-mannose biosynthetic process"/>
    <property type="evidence" value="ECO:0007669"/>
    <property type="project" value="UniProtKB-UniPathway"/>
</dbReference>
<keyword evidence="15" id="KW-1185">Reference proteome</keyword>
<dbReference type="GO" id="GO:0004615">
    <property type="term" value="F:phosphomannomutase activity"/>
    <property type="evidence" value="ECO:0007669"/>
    <property type="project" value="UniProtKB-EC"/>
</dbReference>
<comment type="caution">
    <text evidence="14">The sequence shown here is derived from an EMBL/GenBank/DDBJ whole genome shotgun (WGS) entry which is preliminary data.</text>
</comment>
<keyword evidence="9 13" id="KW-0413">Isomerase</keyword>
<comment type="subcellular location">
    <subcellularLocation>
        <location evidence="1 13">Cytoplasm</location>
    </subcellularLocation>
</comment>
<keyword evidence="8 12" id="KW-0460">Magnesium</keyword>
<dbReference type="InterPro" id="IPR043169">
    <property type="entry name" value="PMM_cap"/>
</dbReference>
<comment type="subunit">
    <text evidence="4 13">Homodimer.</text>
</comment>
<evidence type="ECO:0000256" key="11">
    <source>
        <dbReference type="PIRSR" id="PIRSR605002-2"/>
    </source>
</evidence>
<evidence type="ECO:0000256" key="3">
    <source>
        <dbReference type="ARBA" id="ARBA00009736"/>
    </source>
</evidence>
<comment type="function">
    <text evidence="13">Involved in the synthesis of the GDP-mannose and dolichol-phosphate-mannose required for a number of critical mannosyl transfer reactions.</text>
</comment>
<feature type="binding site" evidence="12">
    <location>
        <position position="19"/>
    </location>
    <ligand>
        <name>Mg(2+)</name>
        <dbReference type="ChEBI" id="CHEBI:18420"/>
        <label>1</label>
    </ligand>
</feature>
<evidence type="ECO:0000256" key="1">
    <source>
        <dbReference type="ARBA" id="ARBA00004496"/>
    </source>
</evidence>
<dbReference type="InterPro" id="IPR023214">
    <property type="entry name" value="HAD_sf"/>
</dbReference>
<dbReference type="OrthoDB" id="10264771at2759"/>
<comment type="pathway">
    <text evidence="2 13">Nucleotide-sugar biosynthesis; GDP-alpha-D-mannose biosynthesis; alpha-D-mannose 1-phosphate from D-fructose 6-phosphate: step 2/2.</text>
</comment>
<feature type="binding site" evidence="12">
    <location>
        <position position="231"/>
    </location>
    <ligand>
        <name>Mg(2+)</name>
        <dbReference type="ChEBI" id="CHEBI:18420"/>
        <label>1</label>
    </ligand>
</feature>
<comment type="catalytic activity">
    <reaction evidence="13">
        <text>alpha-D-mannose 1-phosphate = D-mannose 6-phosphate</text>
        <dbReference type="Rhea" id="RHEA:11140"/>
        <dbReference type="ChEBI" id="CHEBI:58409"/>
        <dbReference type="ChEBI" id="CHEBI:58735"/>
        <dbReference type="EC" id="5.4.2.8"/>
    </reaction>
</comment>
<dbReference type="SFLD" id="SFLDG01143">
    <property type="entry name" value="C2.B.3:_Phosphomannomutase_Lik"/>
    <property type="match status" value="1"/>
</dbReference>
<feature type="binding site" evidence="11">
    <location>
        <position position="144"/>
    </location>
    <ligand>
        <name>alpha-D-mannose 1-phosphate</name>
        <dbReference type="ChEBI" id="CHEBI:58409"/>
    </ligand>
</feature>
<dbReference type="Gene3D" id="3.30.1240.20">
    <property type="match status" value="1"/>
</dbReference>